<evidence type="ECO:0000313" key="6">
    <source>
        <dbReference type="Proteomes" id="UP000591058"/>
    </source>
</evidence>
<dbReference type="Gene3D" id="1.10.230.10">
    <property type="entry name" value="Cytochrome P450-Terp, domain 2"/>
    <property type="match status" value="1"/>
</dbReference>
<dbReference type="GO" id="GO:0005829">
    <property type="term" value="C:cytosol"/>
    <property type="evidence" value="ECO:0007669"/>
    <property type="project" value="TreeGrafter"/>
</dbReference>
<reference evidence="4 6" key="2">
    <citation type="submission" date="2020-04" db="EMBL/GenBank/DDBJ databases">
        <title>Draft genome of Methanobacterium subterraneum isolated from animal feces.</title>
        <authorList>
            <person name="Ouboter H.T."/>
            <person name="Berger S."/>
            <person name="Gungor E."/>
            <person name="Jetten M.S.M."/>
            <person name="Welte C.U."/>
        </authorList>
    </citation>
    <scope>NUCLEOTIDE SEQUENCE [LARGE SCALE GENOMIC DNA]</scope>
    <source>
        <strain evidence="4">HO_2020</strain>
    </source>
</reference>
<dbReference type="PANTHER" id="PTHR11739">
    <property type="entry name" value="CITRATE SYNTHASE"/>
    <property type="match status" value="1"/>
</dbReference>
<evidence type="ECO:0000313" key="5">
    <source>
        <dbReference type="Proteomes" id="UP000232806"/>
    </source>
</evidence>
<dbReference type="AlphaFoldDB" id="A0A2H4VC76"/>
<keyword evidence="2" id="KW-0808">Transferase</keyword>
<evidence type="ECO:0000313" key="4">
    <source>
        <dbReference type="EMBL" id="NMO08431.1"/>
    </source>
</evidence>
<dbReference type="Proteomes" id="UP000232806">
    <property type="component" value="Chromosome"/>
</dbReference>
<dbReference type="CDD" id="cd06100">
    <property type="entry name" value="CCL_ACL-C"/>
    <property type="match status" value="1"/>
</dbReference>
<dbReference type="NCBIfam" id="NF004869">
    <property type="entry name" value="PRK06224.1-6"/>
    <property type="match status" value="1"/>
</dbReference>
<gene>
    <name evidence="3" type="ORF">BK007_06530</name>
    <name evidence="4" type="ORF">HG719_01105</name>
</gene>
<dbReference type="InterPro" id="IPR016142">
    <property type="entry name" value="Citrate_synth-like_lrg_a-sub"/>
</dbReference>
<keyword evidence="3" id="KW-0456">Lyase</keyword>
<reference evidence="3 5" key="1">
    <citation type="submission" date="2016-10" db="EMBL/GenBank/DDBJ databases">
        <title>Comparative genomics between deep and shallow subseafloor isolates.</title>
        <authorList>
            <person name="Ishii S."/>
            <person name="Miller J.R."/>
            <person name="Sutton G."/>
            <person name="Suzuki S."/>
            <person name="Methe B."/>
            <person name="Inagaki F."/>
            <person name="Imachi H."/>
        </authorList>
    </citation>
    <scope>NUCLEOTIDE SEQUENCE [LARGE SCALE GENOMIC DNA]</scope>
    <source>
        <strain evidence="3 5">MO-MB1</strain>
    </source>
</reference>
<dbReference type="InterPro" id="IPR016143">
    <property type="entry name" value="Citrate_synth-like_sm_a-sub"/>
</dbReference>
<dbReference type="Proteomes" id="UP000591058">
    <property type="component" value="Unassembled WGS sequence"/>
</dbReference>
<dbReference type="OrthoDB" id="21302at2157"/>
<dbReference type="SUPFAM" id="SSF48256">
    <property type="entry name" value="Citrate synthase"/>
    <property type="match status" value="1"/>
</dbReference>
<organism evidence="3 5">
    <name type="scientific">Methanobacterium subterraneum</name>
    <dbReference type="NCBI Taxonomy" id="59277"/>
    <lineage>
        <taxon>Archaea</taxon>
        <taxon>Methanobacteriati</taxon>
        <taxon>Methanobacteriota</taxon>
        <taxon>Methanomada group</taxon>
        <taxon>Methanobacteria</taxon>
        <taxon>Methanobacteriales</taxon>
        <taxon>Methanobacteriaceae</taxon>
        <taxon>Methanobacterium</taxon>
    </lineage>
</organism>
<dbReference type="GO" id="GO:0005975">
    <property type="term" value="P:carbohydrate metabolic process"/>
    <property type="evidence" value="ECO:0007669"/>
    <property type="project" value="TreeGrafter"/>
</dbReference>
<comment type="similarity">
    <text evidence="1">Belongs to the citrate synthase family.</text>
</comment>
<accession>A0A2H4VC76</accession>
<evidence type="ECO:0000313" key="3">
    <source>
        <dbReference type="EMBL" id="AUB55693.1"/>
    </source>
</evidence>
<dbReference type="GeneID" id="35122879"/>
<dbReference type="GO" id="GO:0046912">
    <property type="term" value="F:acyltransferase activity, acyl groups converted into alkyl on transfer"/>
    <property type="evidence" value="ECO:0007669"/>
    <property type="project" value="InterPro"/>
</dbReference>
<dbReference type="PANTHER" id="PTHR11739:SF4">
    <property type="entry name" value="CITRATE SYNTHASE, PEROXISOMAL"/>
    <property type="match status" value="1"/>
</dbReference>
<dbReference type="EMBL" id="JABBYL010000004">
    <property type="protein sequence ID" value="NMO08431.1"/>
    <property type="molecule type" value="Genomic_DNA"/>
</dbReference>
<sequence length="287" mass="31850">MAIGRETVENLLKLTKPKWRTSITKVEPNRIITRGYPQEDLIGNISFSEMVYLLLKGEIPHEKQAKMLEAVLVSFCDHGVTPPSTQVARIMASTGAPMNTCVSGGVSSFGKYHAGALERSMRILQRIIKEGVNSNGPPSSSSDLKNSALIVVEHFLEKGKKIPGFGHRFHDEDPRPVKLIKTAKKYGCFGIHSELAVSIENLLLEMKGIRMNIDGANAGILSDMGFDWELGTGVFMIGRVPALVSHIKEEKSVENSFRKFVEVEDIYYNGLECRNIDSDRNELNTSK</sequence>
<dbReference type="EMBL" id="CP017766">
    <property type="protein sequence ID" value="AUB55693.1"/>
    <property type="molecule type" value="Genomic_DNA"/>
</dbReference>
<evidence type="ECO:0000256" key="1">
    <source>
        <dbReference type="ARBA" id="ARBA00010566"/>
    </source>
</evidence>
<protein>
    <submittedName>
        <fullName evidence="3">Citryl-CoA lyase</fullName>
    </submittedName>
</protein>
<dbReference type="InterPro" id="IPR036969">
    <property type="entry name" value="Citrate_synthase_sf"/>
</dbReference>
<name>A0A2H4VC76_9EURY</name>
<dbReference type="InterPro" id="IPR002020">
    <property type="entry name" value="Citrate_synthase"/>
</dbReference>
<evidence type="ECO:0000256" key="2">
    <source>
        <dbReference type="ARBA" id="ARBA00022679"/>
    </source>
</evidence>
<dbReference type="NCBIfam" id="NF004866">
    <property type="entry name" value="PRK06224.1-3"/>
    <property type="match status" value="1"/>
</dbReference>
<dbReference type="Gene3D" id="1.10.580.10">
    <property type="entry name" value="Citrate Synthase, domain 1"/>
    <property type="match status" value="2"/>
</dbReference>
<proteinExistence type="inferred from homology"/>
<dbReference type="GO" id="GO:0006099">
    <property type="term" value="P:tricarboxylic acid cycle"/>
    <property type="evidence" value="ECO:0007669"/>
    <property type="project" value="TreeGrafter"/>
</dbReference>
<dbReference type="Pfam" id="PF00285">
    <property type="entry name" value="Citrate_synt"/>
    <property type="match status" value="1"/>
</dbReference>
<dbReference type="RefSeq" id="WP_100905669.1">
    <property type="nucleotide sequence ID" value="NZ_CP017766.1"/>
</dbReference>
<dbReference type="GO" id="GO:0016829">
    <property type="term" value="F:lyase activity"/>
    <property type="evidence" value="ECO:0007669"/>
    <property type="project" value="UniProtKB-KW"/>
</dbReference>